<feature type="compositionally biased region" description="Polar residues" evidence="1">
    <location>
        <begin position="66"/>
        <end position="75"/>
    </location>
</feature>
<accession>A0ABQ2ELC6</accession>
<reference evidence="3" key="1">
    <citation type="journal article" date="2019" name="Int. J. Syst. Evol. Microbiol.">
        <title>The Global Catalogue of Microorganisms (GCM) 10K type strain sequencing project: providing services to taxonomists for standard genome sequencing and annotation.</title>
        <authorList>
            <consortium name="The Broad Institute Genomics Platform"/>
            <consortium name="The Broad Institute Genome Sequencing Center for Infectious Disease"/>
            <person name="Wu L."/>
            <person name="Ma J."/>
        </authorList>
    </citation>
    <scope>NUCLEOTIDE SEQUENCE [LARGE SCALE GENOMIC DNA]</scope>
    <source>
        <strain evidence="3">CGMCC 4.7275</strain>
    </source>
</reference>
<sequence length="75" mass="8286">MKANAGEYQPRQPLPQLKIHALPPTNSRYRTWLTPPSGPRTAHSQLNRRPGSGTDTGGFGIELTPWSATESYLAR</sequence>
<evidence type="ECO:0000313" key="3">
    <source>
        <dbReference type="Proteomes" id="UP000660265"/>
    </source>
</evidence>
<feature type="region of interest" description="Disordered" evidence="1">
    <location>
        <begin position="22"/>
        <end position="75"/>
    </location>
</feature>
<evidence type="ECO:0000313" key="2">
    <source>
        <dbReference type="EMBL" id="GGK16177.1"/>
    </source>
</evidence>
<comment type="caution">
    <text evidence="2">The sequence shown here is derived from an EMBL/GenBank/DDBJ whole genome shotgun (WGS) entry which is preliminary data.</text>
</comment>
<organism evidence="2 3">
    <name type="scientific">Streptomyces camponoticapitis</name>
    <dbReference type="NCBI Taxonomy" id="1616125"/>
    <lineage>
        <taxon>Bacteria</taxon>
        <taxon>Bacillati</taxon>
        <taxon>Actinomycetota</taxon>
        <taxon>Actinomycetes</taxon>
        <taxon>Kitasatosporales</taxon>
        <taxon>Streptomycetaceae</taxon>
        <taxon>Streptomyces</taxon>
    </lineage>
</organism>
<dbReference type="Proteomes" id="UP000660265">
    <property type="component" value="Unassembled WGS sequence"/>
</dbReference>
<protein>
    <submittedName>
        <fullName evidence="2">Uncharacterized protein</fullName>
    </submittedName>
</protein>
<gene>
    <name evidence="2" type="ORF">GCM10011583_55080</name>
</gene>
<name>A0ABQ2ELC6_9ACTN</name>
<proteinExistence type="predicted"/>
<keyword evidence="3" id="KW-1185">Reference proteome</keyword>
<evidence type="ECO:0000256" key="1">
    <source>
        <dbReference type="SAM" id="MobiDB-lite"/>
    </source>
</evidence>
<dbReference type="EMBL" id="BMMV01000021">
    <property type="protein sequence ID" value="GGK16177.1"/>
    <property type="molecule type" value="Genomic_DNA"/>
</dbReference>